<gene>
    <name evidence="11" type="primary">gmhA_2</name>
    <name evidence="9" type="synonym">gmhA</name>
    <name evidence="11" type="ORF">DESUT3_22600</name>
</gene>
<dbReference type="NCBIfam" id="TIGR00441">
    <property type="entry name" value="gmhA"/>
    <property type="match status" value="1"/>
</dbReference>
<keyword evidence="12" id="KW-1185">Reference proteome</keyword>
<evidence type="ECO:0000256" key="2">
    <source>
        <dbReference type="ARBA" id="ARBA00004496"/>
    </source>
</evidence>
<evidence type="ECO:0000256" key="1">
    <source>
        <dbReference type="ARBA" id="ARBA00000348"/>
    </source>
</evidence>
<protein>
    <recommendedName>
        <fullName evidence="9">Phosphoheptose isomerase</fullName>
        <ecNumber evidence="9">5.3.1.28</ecNumber>
    </recommendedName>
    <alternativeName>
        <fullName evidence="9">Sedoheptulose 7-phosphate isomerase</fullName>
    </alternativeName>
</protein>
<dbReference type="PANTHER" id="PTHR30390">
    <property type="entry name" value="SEDOHEPTULOSE 7-PHOSPHATE ISOMERASE / DNAA INITIATOR-ASSOCIATING FACTOR FOR REPLICATION INITIATION"/>
    <property type="match status" value="1"/>
</dbReference>
<dbReference type="GO" id="GO:0016853">
    <property type="term" value="F:isomerase activity"/>
    <property type="evidence" value="ECO:0007669"/>
    <property type="project" value="UniProtKB-KW"/>
</dbReference>
<keyword evidence="7 9" id="KW-0413">Isomerase</keyword>
<evidence type="ECO:0000256" key="7">
    <source>
        <dbReference type="ARBA" id="ARBA00023235"/>
    </source>
</evidence>
<reference evidence="11 12" key="1">
    <citation type="journal article" date="2016" name="C (Basel)">
        <title>Selective Growth of and Electricity Production by Marine Exoelectrogenic Bacteria in Self-Aggregated Hydrogel of Microbially Reduced Graphene Oxide.</title>
        <authorList>
            <person name="Yoshida N."/>
            <person name="Goto Y."/>
            <person name="Miyata Y."/>
        </authorList>
    </citation>
    <scope>NUCLEOTIDE SEQUENCE [LARGE SCALE GENOMIC DNA]</scope>
    <source>
        <strain evidence="11 12">NIT-T3</strain>
    </source>
</reference>
<proteinExistence type="inferred from homology"/>
<feature type="binding site" evidence="9">
    <location>
        <position position="170"/>
    </location>
    <ligand>
        <name>substrate</name>
    </ligand>
</feature>
<dbReference type="Gene3D" id="3.40.50.10490">
    <property type="entry name" value="Glucose-6-phosphate isomerase like protein, domain 1"/>
    <property type="match status" value="1"/>
</dbReference>
<reference evidence="11 12" key="2">
    <citation type="journal article" date="2021" name="Int. J. Syst. Evol. Microbiol.">
        <title>Isolation and Polyphasic Characterization of Desulfuromonas versatilis sp. Nov., an Electrogenic Bacteria Capable of Versatile Metabolism Isolated from a Graphene Oxide-Reducing Enrichment Culture.</title>
        <authorList>
            <person name="Xie L."/>
            <person name="Yoshida N."/>
            <person name="Ishii S."/>
            <person name="Meng L."/>
        </authorList>
    </citation>
    <scope>NUCLEOTIDE SEQUENCE [LARGE SCALE GENOMIC DNA]</scope>
    <source>
        <strain evidence="11 12">NIT-T3</strain>
    </source>
</reference>
<evidence type="ECO:0000256" key="8">
    <source>
        <dbReference type="ARBA" id="ARBA00023277"/>
    </source>
</evidence>
<dbReference type="Pfam" id="PF13580">
    <property type="entry name" value="SIS_2"/>
    <property type="match status" value="1"/>
</dbReference>
<dbReference type="HAMAP" id="MF_00067">
    <property type="entry name" value="GmhA"/>
    <property type="match status" value="1"/>
</dbReference>
<keyword evidence="5 9" id="KW-0479">Metal-binding</keyword>
<dbReference type="EC" id="5.3.1.28" evidence="9"/>
<feature type="binding site" evidence="9">
    <location>
        <position position="59"/>
    </location>
    <ligand>
        <name>Zn(2+)</name>
        <dbReference type="ChEBI" id="CHEBI:29105"/>
    </ligand>
</feature>
<dbReference type="CDD" id="cd05006">
    <property type="entry name" value="SIS_GmhA"/>
    <property type="match status" value="1"/>
</dbReference>
<comment type="similarity">
    <text evidence="3 9">Belongs to the SIS family. GmhA subfamily.</text>
</comment>
<keyword evidence="8 9" id="KW-0119">Carbohydrate metabolism</keyword>
<keyword evidence="4 9" id="KW-0963">Cytoplasm</keyword>
<evidence type="ECO:0000256" key="6">
    <source>
        <dbReference type="ARBA" id="ARBA00022833"/>
    </source>
</evidence>
<dbReference type="InterPro" id="IPR004515">
    <property type="entry name" value="Phosphoheptose_Isoase"/>
</dbReference>
<evidence type="ECO:0000259" key="10">
    <source>
        <dbReference type="PROSITE" id="PS51464"/>
    </source>
</evidence>
<keyword evidence="6 9" id="KW-0862">Zinc</keyword>
<feature type="binding site" evidence="9">
    <location>
        <position position="63"/>
    </location>
    <ligand>
        <name>Zn(2+)</name>
        <dbReference type="ChEBI" id="CHEBI:29105"/>
    </ligand>
</feature>
<evidence type="ECO:0000256" key="5">
    <source>
        <dbReference type="ARBA" id="ARBA00022723"/>
    </source>
</evidence>
<dbReference type="InterPro" id="IPR050099">
    <property type="entry name" value="SIS_GmhA/DiaA_subfam"/>
</dbReference>
<dbReference type="Proteomes" id="UP001319827">
    <property type="component" value="Chromosome"/>
</dbReference>
<evidence type="ECO:0000313" key="11">
    <source>
        <dbReference type="EMBL" id="BCR05191.1"/>
    </source>
</evidence>
<evidence type="ECO:0000313" key="12">
    <source>
        <dbReference type="Proteomes" id="UP001319827"/>
    </source>
</evidence>
<dbReference type="PANTHER" id="PTHR30390:SF6">
    <property type="entry name" value="DNAA INITIATOR-ASSOCIATING PROTEIN DIAA"/>
    <property type="match status" value="1"/>
</dbReference>
<dbReference type="InterPro" id="IPR035461">
    <property type="entry name" value="GmhA/DiaA"/>
</dbReference>
<dbReference type="PROSITE" id="PS51464">
    <property type="entry name" value="SIS"/>
    <property type="match status" value="1"/>
</dbReference>
<comment type="function">
    <text evidence="9">Catalyzes the isomerization of sedoheptulose 7-phosphate in D-glycero-D-manno-heptose 7-phosphate.</text>
</comment>
<sequence length="194" mass="20704">MNVEYIKGQFARNIETMEMVADRLSGTVLECARLIGQALAKGNKVLIMGNGGSAADSQHFAAELVGRFAMERKGLPAIALTTDTSILTAVGNDYGYEAIFTRQVEALACSGDVVIGLSTSGNSPNVHQALERARGIGCHTIGLLGRDGGTIKQLADLCLTIPVKETPRIQEAHIVILHIVCDLVEQILFKLGED</sequence>
<dbReference type="InterPro" id="IPR046348">
    <property type="entry name" value="SIS_dom_sf"/>
</dbReference>
<evidence type="ECO:0000256" key="4">
    <source>
        <dbReference type="ARBA" id="ARBA00022490"/>
    </source>
</evidence>
<dbReference type="SUPFAM" id="SSF53697">
    <property type="entry name" value="SIS domain"/>
    <property type="match status" value="1"/>
</dbReference>
<name>A0ABM8HXD9_9BACT</name>
<organism evidence="11 12">
    <name type="scientific">Desulfuromonas versatilis</name>
    <dbReference type="NCBI Taxonomy" id="2802975"/>
    <lineage>
        <taxon>Bacteria</taxon>
        <taxon>Pseudomonadati</taxon>
        <taxon>Thermodesulfobacteriota</taxon>
        <taxon>Desulfuromonadia</taxon>
        <taxon>Desulfuromonadales</taxon>
        <taxon>Desulfuromonadaceae</taxon>
        <taxon>Desulfuromonas</taxon>
    </lineage>
</organism>
<feature type="binding site" evidence="9">
    <location>
        <position position="123"/>
    </location>
    <ligand>
        <name>substrate</name>
    </ligand>
</feature>
<feature type="binding site" evidence="9">
    <location>
        <position position="178"/>
    </location>
    <ligand>
        <name>Zn(2+)</name>
        <dbReference type="ChEBI" id="CHEBI:29105"/>
    </ligand>
</feature>
<feature type="binding site" evidence="9">
    <location>
        <begin position="118"/>
        <end position="120"/>
    </location>
    <ligand>
        <name>substrate</name>
    </ligand>
</feature>
<comment type="pathway">
    <text evidence="9">Carbohydrate biosynthesis; D-glycero-D-manno-heptose 7-phosphate biosynthesis; D-glycero-alpha-D-manno-heptose 7-phosphate and D-glycero-beta-D-manno-heptose 7-phosphate from sedoheptulose 7-phosphate: step 1/1.</text>
</comment>
<evidence type="ECO:0000256" key="3">
    <source>
        <dbReference type="ARBA" id="ARBA00009894"/>
    </source>
</evidence>
<feature type="domain" description="SIS" evidence="10">
    <location>
        <begin position="35"/>
        <end position="190"/>
    </location>
</feature>
<dbReference type="EMBL" id="AP024355">
    <property type="protein sequence ID" value="BCR05191.1"/>
    <property type="molecule type" value="Genomic_DNA"/>
</dbReference>
<feature type="binding site" evidence="9">
    <location>
        <begin position="92"/>
        <end position="93"/>
    </location>
    <ligand>
        <name>substrate</name>
    </ligand>
</feature>
<comment type="catalytic activity">
    <reaction evidence="1 9">
        <text>2 D-sedoheptulose 7-phosphate = D-glycero-alpha-D-manno-heptose 7-phosphate + D-glycero-beta-D-manno-heptose 7-phosphate</text>
        <dbReference type="Rhea" id="RHEA:27489"/>
        <dbReference type="ChEBI" id="CHEBI:57483"/>
        <dbReference type="ChEBI" id="CHEBI:60203"/>
        <dbReference type="ChEBI" id="CHEBI:60204"/>
        <dbReference type="EC" id="5.3.1.28"/>
    </reaction>
</comment>
<comment type="miscellaneous">
    <text evidence="9">The reaction produces a racemic mixture of D-glycero-alpha-D-manno-heptose 7-phosphate and D-glycero-beta-D-manno-heptose 7-phosphate.</text>
</comment>
<comment type="subcellular location">
    <subcellularLocation>
        <location evidence="2 9">Cytoplasm</location>
    </subcellularLocation>
</comment>
<feature type="binding site" evidence="9">
    <location>
        <position position="63"/>
    </location>
    <ligand>
        <name>substrate</name>
    </ligand>
</feature>
<dbReference type="InterPro" id="IPR001347">
    <property type="entry name" value="SIS_dom"/>
</dbReference>
<evidence type="ECO:0000256" key="9">
    <source>
        <dbReference type="HAMAP-Rule" id="MF_00067"/>
    </source>
</evidence>
<dbReference type="RefSeq" id="WP_225911486.1">
    <property type="nucleotide sequence ID" value="NZ_AP024355.1"/>
</dbReference>
<feature type="binding site" evidence="9">
    <location>
        <position position="170"/>
    </location>
    <ligand>
        <name>Zn(2+)</name>
        <dbReference type="ChEBI" id="CHEBI:29105"/>
    </ligand>
</feature>
<feature type="binding site" evidence="9">
    <location>
        <begin position="50"/>
        <end position="52"/>
    </location>
    <ligand>
        <name>substrate</name>
    </ligand>
</feature>
<accession>A0ABM8HXD9</accession>
<comment type="cofactor">
    <cofactor evidence="9">
        <name>Zn(2+)</name>
        <dbReference type="ChEBI" id="CHEBI:29105"/>
    </cofactor>
    <text evidence="9">Binds 1 zinc ion per subunit.</text>
</comment>